<gene>
    <name evidence="2" type="ORF">E2C01_081470</name>
</gene>
<keyword evidence="3" id="KW-1185">Reference proteome</keyword>
<evidence type="ECO:0000313" key="2">
    <source>
        <dbReference type="EMBL" id="MPC86635.1"/>
    </source>
</evidence>
<dbReference type="EMBL" id="VSRR010072055">
    <property type="protein sequence ID" value="MPC86635.1"/>
    <property type="molecule type" value="Genomic_DNA"/>
</dbReference>
<protein>
    <submittedName>
        <fullName evidence="2">Uncharacterized protein</fullName>
    </submittedName>
</protein>
<dbReference type="AlphaFoldDB" id="A0A5B7IVY9"/>
<organism evidence="2 3">
    <name type="scientific">Portunus trituberculatus</name>
    <name type="common">Swimming crab</name>
    <name type="synonym">Neptunus trituberculatus</name>
    <dbReference type="NCBI Taxonomy" id="210409"/>
    <lineage>
        <taxon>Eukaryota</taxon>
        <taxon>Metazoa</taxon>
        <taxon>Ecdysozoa</taxon>
        <taxon>Arthropoda</taxon>
        <taxon>Crustacea</taxon>
        <taxon>Multicrustacea</taxon>
        <taxon>Malacostraca</taxon>
        <taxon>Eumalacostraca</taxon>
        <taxon>Eucarida</taxon>
        <taxon>Decapoda</taxon>
        <taxon>Pleocyemata</taxon>
        <taxon>Brachyura</taxon>
        <taxon>Eubrachyura</taxon>
        <taxon>Portunoidea</taxon>
        <taxon>Portunidae</taxon>
        <taxon>Portuninae</taxon>
        <taxon>Portunus</taxon>
    </lineage>
</organism>
<dbReference type="Proteomes" id="UP000324222">
    <property type="component" value="Unassembled WGS sequence"/>
</dbReference>
<comment type="caution">
    <text evidence="2">The sequence shown here is derived from an EMBL/GenBank/DDBJ whole genome shotgun (WGS) entry which is preliminary data.</text>
</comment>
<feature type="region of interest" description="Disordered" evidence="1">
    <location>
        <begin position="26"/>
        <end position="47"/>
    </location>
</feature>
<reference evidence="2 3" key="1">
    <citation type="submission" date="2019-05" db="EMBL/GenBank/DDBJ databases">
        <title>Another draft genome of Portunus trituberculatus and its Hox gene families provides insights of decapod evolution.</title>
        <authorList>
            <person name="Jeong J.-H."/>
            <person name="Song I."/>
            <person name="Kim S."/>
            <person name="Choi T."/>
            <person name="Kim D."/>
            <person name="Ryu S."/>
            <person name="Kim W."/>
        </authorList>
    </citation>
    <scope>NUCLEOTIDE SEQUENCE [LARGE SCALE GENOMIC DNA]</scope>
    <source>
        <tissue evidence="2">Muscle</tissue>
    </source>
</reference>
<evidence type="ECO:0000313" key="3">
    <source>
        <dbReference type="Proteomes" id="UP000324222"/>
    </source>
</evidence>
<evidence type="ECO:0000256" key="1">
    <source>
        <dbReference type="SAM" id="MobiDB-lite"/>
    </source>
</evidence>
<accession>A0A5B7IVY9</accession>
<proteinExistence type="predicted"/>
<sequence length="74" mass="8633">MTKAKRNYNVMNFLLTCRARWERRKQNTTPLGSFPEQGYSDRDSNDNRGSDLIWSSSARNCNQQEYLLSEVLLG</sequence>
<name>A0A5B7IVY9_PORTR</name>